<dbReference type="Pfam" id="PF02661">
    <property type="entry name" value="Fic"/>
    <property type="match status" value="1"/>
</dbReference>
<dbReference type="RefSeq" id="WP_084052018.1">
    <property type="nucleotide sequence ID" value="NZ_FWWT01000006.1"/>
</dbReference>
<accession>A0A1W1UHV4</accession>
<dbReference type="Gene3D" id="1.20.120.1870">
    <property type="entry name" value="Fic/DOC protein, Fido domain"/>
    <property type="match status" value="1"/>
</dbReference>
<evidence type="ECO:0000313" key="3">
    <source>
        <dbReference type="Proteomes" id="UP000192731"/>
    </source>
</evidence>
<dbReference type="InterPro" id="IPR006440">
    <property type="entry name" value="Doc"/>
</dbReference>
<reference evidence="2 3" key="1">
    <citation type="submission" date="2017-04" db="EMBL/GenBank/DDBJ databases">
        <authorList>
            <person name="Afonso C.L."/>
            <person name="Miller P.J."/>
            <person name="Scott M.A."/>
            <person name="Spackman E."/>
            <person name="Goraichik I."/>
            <person name="Dimitrov K.M."/>
            <person name="Suarez D.L."/>
            <person name="Swayne D.E."/>
        </authorList>
    </citation>
    <scope>NUCLEOTIDE SEQUENCE [LARGE SCALE GENOMIC DNA]</scope>
    <source>
        <strain evidence="2 3">DSM 11270</strain>
    </source>
</reference>
<dbReference type="PIRSF" id="PIRSF018297">
    <property type="entry name" value="Doc"/>
    <property type="match status" value="1"/>
</dbReference>
<dbReference type="Proteomes" id="UP000192731">
    <property type="component" value="Unassembled WGS sequence"/>
</dbReference>
<dbReference type="InterPro" id="IPR036597">
    <property type="entry name" value="Fido-like_dom_sf"/>
</dbReference>
<dbReference type="InterPro" id="IPR053737">
    <property type="entry name" value="Type_II_TA_Toxin"/>
</dbReference>
<dbReference type="SUPFAM" id="SSF140931">
    <property type="entry name" value="Fic-like"/>
    <property type="match status" value="1"/>
</dbReference>
<protein>
    <submittedName>
        <fullName evidence="2">Death on curing protein</fullName>
    </submittedName>
</protein>
<gene>
    <name evidence="2" type="ORF">SAMN00017405_1976</name>
</gene>
<proteinExistence type="predicted"/>
<keyword evidence="3" id="KW-1185">Reference proteome</keyword>
<dbReference type="EMBL" id="FWWT01000006">
    <property type="protein sequence ID" value="SMB80686.1"/>
    <property type="molecule type" value="Genomic_DNA"/>
</dbReference>
<dbReference type="AlphaFoldDB" id="A0A1W1UHV4"/>
<dbReference type="OrthoDB" id="9802752at2"/>
<evidence type="ECO:0000259" key="1">
    <source>
        <dbReference type="PROSITE" id="PS51459"/>
    </source>
</evidence>
<name>A0A1W1UHV4_DESTI</name>
<dbReference type="PANTHER" id="PTHR39426">
    <property type="entry name" value="HOMOLOGY TO DEATH-ON-CURING PROTEIN OF PHAGE P1"/>
    <property type="match status" value="1"/>
</dbReference>
<feature type="domain" description="Fido" evidence="1">
    <location>
        <begin position="4"/>
        <end position="122"/>
    </location>
</feature>
<dbReference type="InterPro" id="IPR003812">
    <property type="entry name" value="Fido"/>
</dbReference>
<dbReference type="NCBIfam" id="TIGR01550">
    <property type="entry name" value="DOC_P1"/>
    <property type="match status" value="1"/>
</dbReference>
<dbReference type="PANTHER" id="PTHR39426:SF1">
    <property type="entry name" value="HOMOLOGY TO DEATH-ON-CURING PROTEIN OF PHAGE P1"/>
    <property type="match status" value="1"/>
</dbReference>
<organism evidence="2 3">
    <name type="scientific">Desulfonispora thiosulfatigenes DSM 11270</name>
    <dbReference type="NCBI Taxonomy" id="656914"/>
    <lineage>
        <taxon>Bacteria</taxon>
        <taxon>Bacillati</taxon>
        <taxon>Bacillota</taxon>
        <taxon>Clostridia</taxon>
        <taxon>Eubacteriales</taxon>
        <taxon>Peptococcaceae</taxon>
        <taxon>Desulfonispora</taxon>
    </lineage>
</organism>
<evidence type="ECO:0000313" key="2">
    <source>
        <dbReference type="EMBL" id="SMB80686.1"/>
    </source>
</evidence>
<sequence>MKYITVDYIIKLHKKMIATTGGSDGIRDIQLLHSAIENSRATFDGVELYLTVKEKCASICYSIINNHSFVDGNKRMGIYVMLILLEYNGIKLSFKQEELVNLGLNIAKGKFTKDEILNWINEHE</sequence>
<dbReference type="PROSITE" id="PS51459">
    <property type="entry name" value="FIDO"/>
    <property type="match status" value="1"/>
</dbReference>
<dbReference type="GO" id="GO:0016301">
    <property type="term" value="F:kinase activity"/>
    <property type="evidence" value="ECO:0007669"/>
    <property type="project" value="InterPro"/>
</dbReference>